<dbReference type="NCBIfam" id="TIGR00765">
    <property type="entry name" value="yihY_not_rbn"/>
    <property type="match status" value="1"/>
</dbReference>
<evidence type="ECO:0000256" key="1">
    <source>
        <dbReference type="ARBA" id="ARBA00004651"/>
    </source>
</evidence>
<dbReference type="PANTHER" id="PTHR30213:SF0">
    <property type="entry name" value="UPF0761 MEMBRANE PROTEIN YIHY"/>
    <property type="match status" value="1"/>
</dbReference>
<feature type="transmembrane region" description="Helical" evidence="6">
    <location>
        <begin position="133"/>
        <end position="155"/>
    </location>
</feature>
<organism evidence="7 8">
    <name type="scientific">Apilactobacillus kunkeei</name>
    <dbReference type="NCBI Taxonomy" id="148814"/>
    <lineage>
        <taxon>Bacteria</taxon>
        <taxon>Bacillati</taxon>
        <taxon>Bacillota</taxon>
        <taxon>Bacilli</taxon>
        <taxon>Lactobacillales</taxon>
        <taxon>Lactobacillaceae</taxon>
        <taxon>Apilactobacillus</taxon>
    </lineage>
</organism>
<evidence type="ECO:0000256" key="3">
    <source>
        <dbReference type="ARBA" id="ARBA00022692"/>
    </source>
</evidence>
<evidence type="ECO:0000313" key="7">
    <source>
        <dbReference type="EMBL" id="KOY75595.1"/>
    </source>
</evidence>
<dbReference type="Proteomes" id="UP000037778">
    <property type="component" value="Unassembled WGS sequence"/>
</dbReference>
<dbReference type="PIRSF" id="PIRSF035875">
    <property type="entry name" value="RNase_BN"/>
    <property type="match status" value="1"/>
</dbReference>
<dbReference type="EMBL" id="JXCY01000007">
    <property type="protein sequence ID" value="KOY75595.1"/>
    <property type="molecule type" value="Genomic_DNA"/>
</dbReference>
<keyword evidence="2" id="KW-1003">Cell membrane</keyword>
<gene>
    <name evidence="7" type="ORF">RZ71_00130</name>
</gene>
<name>A0A0N0CS74_9LACO</name>
<dbReference type="PANTHER" id="PTHR30213">
    <property type="entry name" value="INNER MEMBRANE PROTEIN YHJD"/>
    <property type="match status" value="1"/>
</dbReference>
<evidence type="ECO:0000256" key="4">
    <source>
        <dbReference type="ARBA" id="ARBA00022989"/>
    </source>
</evidence>
<keyword evidence="3 6" id="KW-0812">Transmembrane</keyword>
<feature type="transmembrane region" description="Helical" evidence="6">
    <location>
        <begin position="176"/>
        <end position="199"/>
    </location>
</feature>
<protein>
    <submittedName>
        <fullName evidence="7">YihY family protein</fullName>
    </submittedName>
</protein>
<evidence type="ECO:0000256" key="6">
    <source>
        <dbReference type="SAM" id="Phobius"/>
    </source>
</evidence>
<dbReference type="Pfam" id="PF03631">
    <property type="entry name" value="Virul_fac_BrkB"/>
    <property type="match status" value="1"/>
</dbReference>
<feature type="transmembrane region" description="Helical" evidence="6">
    <location>
        <begin position="95"/>
        <end position="113"/>
    </location>
</feature>
<proteinExistence type="predicted"/>
<feature type="transmembrane region" description="Helical" evidence="6">
    <location>
        <begin position="244"/>
        <end position="268"/>
    </location>
</feature>
<dbReference type="InterPro" id="IPR017039">
    <property type="entry name" value="Virul_fac_BrkB"/>
</dbReference>
<accession>A0A0N0CS74</accession>
<comment type="caution">
    <text evidence="7">The sequence shown here is derived from an EMBL/GenBank/DDBJ whole genome shotgun (WGS) entry which is preliminary data.</text>
</comment>
<feature type="transmembrane region" description="Helical" evidence="6">
    <location>
        <begin position="211"/>
        <end position="232"/>
    </location>
</feature>
<keyword evidence="8" id="KW-1185">Reference proteome</keyword>
<keyword evidence="5 6" id="KW-0472">Membrane</keyword>
<evidence type="ECO:0000313" key="8">
    <source>
        <dbReference type="Proteomes" id="UP000037778"/>
    </source>
</evidence>
<dbReference type="GO" id="GO:0005886">
    <property type="term" value="C:plasma membrane"/>
    <property type="evidence" value="ECO:0007669"/>
    <property type="project" value="UniProtKB-SubCell"/>
</dbReference>
<feature type="transmembrane region" description="Helical" evidence="6">
    <location>
        <begin position="30"/>
        <end position="50"/>
    </location>
</feature>
<reference evidence="7 8" key="1">
    <citation type="journal article" date="2015" name="Genome Biol. Evol.">
        <title>Functionally Structured Genomes in Lactobacillus kunkeei Colonizing the Honey Crop and Food Products of Honeybees and Stingless Bees.</title>
        <authorList>
            <person name="Tamarit D."/>
            <person name="Ellegaard K.M."/>
            <person name="Wikander J."/>
            <person name="Olofsson T."/>
            <person name="Vasquez A."/>
            <person name="Andersson S.G."/>
        </authorList>
    </citation>
    <scope>NUCLEOTIDE SEQUENCE [LARGE SCALE GENOMIC DNA]</scope>
    <source>
        <strain evidence="7 8">LAko</strain>
    </source>
</reference>
<evidence type="ECO:0000256" key="2">
    <source>
        <dbReference type="ARBA" id="ARBA00022475"/>
    </source>
</evidence>
<evidence type="ECO:0000256" key="5">
    <source>
        <dbReference type="ARBA" id="ARBA00023136"/>
    </source>
</evidence>
<keyword evidence="4 6" id="KW-1133">Transmembrane helix</keyword>
<sequence>MKLNKDTARKWKHFFLVVKKHYKESNVSDSAVVIAFYSLLSLFPATIIVGNLLELLHVNQYEILDYLEPLLPSTVFKTVSPIVISALKGANADKLSIGLIVAIWSASRALAAFQRAVNSSYGIKNESNLMNRIVSFIWMLLLVISLGIFLLFFGFGKVIISYSAYLMGLSKMNVGLFILLRYPLTVIGVFLLVLLMYYFVPNVNTKWRYVWMGSLIVTIGMIVLSKGFSIYLHYFARSVDAYKALGTFVILMLWLYIIGMILILGAVINASVQDVKNVEIKGRKPSIKSFIPNKKR</sequence>
<dbReference type="GeneID" id="66349119"/>
<dbReference type="PATRIC" id="fig|148814.10.peg.971"/>
<dbReference type="AlphaFoldDB" id="A0A0N0CS74"/>
<dbReference type="RefSeq" id="WP_034534840.1">
    <property type="nucleotide sequence ID" value="NZ_BAABVW010000123.1"/>
</dbReference>
<comment type="subcellular location">
    <subcellularLocation>
        <location evidence="1">Cell membrane</location>
        <topology evidence="1">Multi-pass membrane protein</topology>
    </subcellularLocation>
</comment>